<dbReference type="EMBL" id="BPLR01014532">
    <property type="protein sequence ID" value="GIY69436.1"/>
    <property type="molecule type" value="Genomic_DNA"/>
</dbReference>
<protein>
    <submittedName>
        <fullName evidence="2">Uncharacterized protein</fullName>
    </submittedName>
</protein>
<evidence type="ECO:0000256" key="1">
    <source>
        <dbReference type="SAM" id="MobiDB-lite"/>
    </source>
</evidence>
<evidence type="ECO:0000313" key="3">
    <source>
        <dbReference type="Proteomes" id="UP001054945"/>
    </source>
</evidence>
<reference evidence="2 3" key="1">
    <citation type="submission" date="2021-06" db="EMBL/GenBank/DDBJ databases">
        <title>Caerostris extrusa draft genome.</title>
        <authorList>
            <person name="Kono N."/>
            <person name="Arakawa K."/>
        </authorList>
    </citation>
    <scope>NUCLEOTIDE SEQUENCE [LARGE SCALE GENOMIC DNA]</scope>
</reference>
<evidence type="ECO:0000313" key="2">
    <source>
        <dbReference type="EMBL" id="GIY69436.1"/>
    </source>
</evidence>
<sequence length="86" mass="9690">MRHDVYRIINNGVEIDKKTPKTIPKEQNGKDTPCFERNGLTGRSSDVLSFQFPGLDEADGQFTGPGHVHQAHQQVTKLWKIEKESG</sequence>
<keyword evidence="3" id="KW-1185">Reference proteome</keyword>
<proteinExistence type="predicted"/>
<comment type="caution">
    <text evidence="2">The sequence shown here is derived from an EMBL/GenBank/DDBJ whole genome shotgun (WGS) entry which is preliminary data.</text>
</comment>
<gene>
    <name evidence="2" type="ORF">CEXT_484831</name>
</gene>
<dbReference type="Proteomes" id="UP001054945">
    <property type="component" value="Unassembled WGS sequence"/>
</dbReference>
<feature type="region of interest" description="Disordered" evidence="1">
    <location>
        <begin position="19"/>
        <end position="39"/>
    </location>
</feature>
<organism evidence="2 3">
    <name type="scientific">Caerostris extrusa</name>
    <name type="common">Bark spider</name>
    <name type="synonym">Caerostris bankana</name>
    <dbReference type="NCBI Taxonomy" id="172846"/>
    <lineage>
        <taxon>Eukaryota</taxon>
        <taxon>Metazoa</taxon>
        <taxon>Ecdysozoa</taxon>
        <taxon>Arthropoda</taxon>
        <taxon>Chelicerata</taxon>
        <taxon>Arachnida</taxon>
        <taxon>Araneae</taxon>
        <taxon>Araneomorphae</taxon>
        <taxon>Entelegynae</taxon>
        <taxon>Araneoidea</taxon>
        <taxon>Araneidae</taxon>
        <taxon>Caerostris</taxon>
    </lineage>
</organism>
<feature type="compositionally biased region" description="Basic and acidic residues" evidence="1">
    <location>
        <begin position="19"/>
        <end position="29"/>
    </location>
</feature>
<accession>A0AAV4VHS6</accession>
<dbReference type="AlphaFoldDB" id="A0AAV4VHS6"/>
<name>A0AAV4VHS6_CAEEX</name>